<dbReference type="Gene3D" id="2.60.40.10">
    <property type="entry name" value="Immunoglobulins"/>
    <property type="match status" value="6"/>
</dbReference>
<keyword evidence="1" id="KW-1133">Transmembrane helix</keyword>
<dbReference type="GO" id="GO:0005509">
    <property type="term" value="F:calcium ion binding"/>
    <property type="evidence" value="ECO:0007669"/>
    <property type="project" value="InterPro"/>
</dbReference>
<name>A0A0F6IDK6_LEPIR</name>
<dbReference type="SUPFAM" id="SSF49313">
    <property type="entry name" value="Cadherin-like"/>
    <property type="match status" value="5"/>
</dbReference>
<reference evidence="3 4" key="1">
    <citation type="submission" date="2013-01" db="EMBL/GenBank/DDBJ databases">
        <authorList>
            <person name="Harkins D.M."/>
            <person name="Durkin A.S."/>
            <person name="Brinkac L.M."/>
            <person name="Haft D.H."/>
            <person name="Selengut J.D."/>
            <person name="Sanka R."/>
            <person name="DePew J."/>
            <person name="Purushe J."/>
            <person name="Peacock S.J."/>
            <person name="Thaipadungpanit J."/>
            <person name="Wuthiekanun V.W."/>
            <person name="Day N.P."/>
            <person name="Vinetz J.M."/>
            <person name="Sutton G.G."/>
            <person name="Nierman W.C."/>
            <person name="Fouts D.E."/>
        </authorList>
    </citation>
    <scope>NUCLEOTIDE SEQUENCE [LARGE SCALE GENOMIC DNA]</scope>
    <source>
        <strain evidence="3 4">FPW1039</strain>
    </source>
</reference>
<dbReference type="EMBL" id="AKWR02000138">
    <property type="protein sequence ID" value="EMJ36131.1"/>
    <property type="molecule type" value="Genomic_DNA"/>
</dbReference>
<dbReference type="InterPro" id="IPR015919">
    <property type="entry name" value="Cadherin-like_sf"/>
</dbReference>
<dbReference type="Pfam" id="PF07603">
    <property type="entry name" value="Lcl_C"/>
    <property type="match status" value="1"/>
</dbReference>
<dbReference type="Pfam" id="PF05345">
    <property type="entry name" value="He_PIG"/>
    <property type="match status" value="4"/>
</dbReference>
<feature type="transmembrane region" description="Helical" evidence="1">
    <location>
        <begin position="20"/>
        <end position="39"/>
    </location>
</feature>
<evidence type="ECO:0000259" key="2">
    <source>
        <dbReference type="Pfam" id="PF07603"/>
    </source>
</evidence>
<dbReference type="PANTHER" id="PTHR35812:SF1">
    <property type="entry name" value="LIPOPROTEIN"/>
    <property type="match status" value="1"/>
</dbReference>
<sequence>MKNKKGQFKKSKELLDRKIFPNFFIFIILLTLGGCIGGNGSTSFKGILFGPTNNLLQSASINDSVSVNYSLSPYVLTKDLPIDPIQPSISGSIEQCSSNPTLPIGLVISGTCTITGTPTINQPATNYTITASNLSQSKSATIVITVNANPPAALNFATPTFTFTAGAMPGFAPIVPNYTGTITNCTSDIPLPTGLSLGTTNCSLSGSPSTTQGPTNYTITASNAFGSTSTIITITVNIAPPSALNYAGSPFVFTQDATIAAIHPTYTGTVTACNSDIPLPAGLTLGTTTCVISGTPNTIQPATHYNITASNASGSISFPITITVNLAPPSALSYAGTPFTFTQGATITTATPSVTGTVTSCNSDIPLPAGLGINGTTCAISGTPTTTQSATNYTITASNAYGSTNTTISIRVNLAPPSALSYAGTPFTFTQGATITTATPSVTGTVTSCNSDIPLPAGLGINGTTCAISGTPTTTQSATNYTITASNAYGSTNTTISITVNLAPPTGLAYTPSALVFYKGVAGAATPTVTGTVTSCNPNVALPGGLTLNATTCTISGTPTVFQASANYTITASNSSGNTNTTISIMIFGTPPMKTMQTNCWDAAGTIDATCVTASSAGQDGKLQKGTNPSFTNQTVNTTEYITIDNNTGLVWKTCHEGRTNSNCAGGTDVYHDLASATTACTNLNTGTGYANRTNWRLPTISEMETLVDFNVATSPRTFVASFPGTTGSYYYWSSNLYLPDTTKSLVLYFSSGSTTWTNKTVAGSLARCVSP</sequence>
<evidence type="ECO:0000313" key="3">
    <source>
        <dbReference type="EMBL" id="EMJ36131.1"/>
    </source>
</evidence>
<keyword evidence="1" id="KW-0812">Transmembrane</keyword>
<dbReference type="InterPro" id="IPR013783">
    <property type="entry name" value="Ig-like_fold"/>
</dbReference>
<dbReference type="AlphaFoldDB" id="A0A0F6IDK6"/>
<comment type="caution">
    <text evidence="3">The sequence shown here is derived from an EMBL/GenBank/DDBJ whole genome shotgun (WGS) entry which is preliminary data.</text>
</comment>
<dbReference type="GO" id="GO:0016020">
    <property type="term" value="C:membrane"/>
    <property type="evidence" value="ECO:0007669"/>
    <property type="project" value="InterPro"/>
</dbReference>
<keyword evidence="1" id="KW-0472">Membrane</keyword>
<accession>A0A0F6IDK6</accession>
<organism evidence="3 4">
    <name type="scientific">Leptospira interrogans str. FPW1039</name>
    <dbReference type="NCBI Taxonomy" id="1193040"/>
    <lineage>
        <taxon>Bacteria</taxon>
        <taxon>Pseudomonadati</taxon>
        <taxon>Spirochaetota</taxon>
        <taxon>Spirochaetia</taxon>
        <taxon>Leptospirales</taxon>
        <taxon>Leptospiraceae</taxon>
        <taxon>Leptospira</taxon>
    </lineage>
</organism>
<proteinExistence type="predicted"/>
<dbReference type="PROSITE" id="PS51257">
    <property type="entry name" value="PROKAR_LIPOPROTEIN"/>
    <property type="match status" value="1"/>
</dbReference>
<dbReference type="InterPro" id="IPR011460">
    <property type="entry name" value="Lcl_C"/>
</dbReference>
<dbReference type="Proteomes" id="UP000012164">
    <property type="component" value="Unassembled WGS sequence"/>
</dbReference>
<evidence type="ECO:0000313" key="4">
    <source>
        <dbReference type="Proteomes" id="UP000012164"/>
    </source>
</evidence>
<gene>
    <name evidence="3" type="ORF">LEP1GSC079_1089</name>
</gene>
<feature type="domain" description="Lcl C-terminal" evidence="2">
    <location>
        <begin position="643"/>
        <end position="770"/>
    </location>
</feature>
<dbReference type="PANTHER" id="PTHR35812">
    <property type="entry name" value="LIPOPROTEIN"/>
    <property type="match status" value="1"/>
</dbReference>
<protein>
    <submittedName>
        <fullName evidence="3">PF07603 family protein</fullName>
    </submittedName>
</protein>
<evidence type="ECO:0000256" key="1">
    <source>
        <dbReference type="SAM" id="Phobius"/>
    </source>
</evidence>